<reference evidence="1 2" key="1">
    <citation type="submission" date="2023-03" db="EMBL/GenBank/DDBJ databases">
        <title>Genome sequence of Microbacterium sp. KACC 23027.</title>
        <authorList>
            <person name="Kim S."/>
            <person name="Heo J."/>
            <person name="Kwon S.-W."/>
        </authorList>
    </citation>
    <scope>NUCLEOTIDE SEQUENCE [LARGE SCALE GENOMIC DNA]</scope>
    <source>
        <strain evidence="1 2">KACC 23027</strain>
    </source>
</reference>
<proteinExistence type="predicted"/>
<keyword evidence="2" id="KW-1185">Reference proteome</keyword>
<accession>A0ABY8C3D1</accession>
<dbReference type="RefSeq" id="WP_275278462.1">
    <property type="nucleotide sequence ID" value="NZ_CP119108.1"/>
</dbReference>
<name>A0ABY8C3D1_9MICO</name>
<dbReference type="Proteomes" id="UP001214553">
    <property type="component" value="Chromosome"/>
</dbReference>
<dbReference type="EMBL" id="CP119108">
    <property type="protein sequence ID" value="WEG09138.1"/>
    <property type="molecule type" value="Genomic_DNA"/>
</dbReference>
<protein>
    <recommendedName>
        <fullName evidence="3">Antitoxin</fullName>
    </recommendedName>
</protein>
<sequence length="78" mass="8659">MSVFKANPSAFAETGAIVTVHNRPRLRVVPLPDDEPEQLAAIKTRLRLLSALLPAEVIEEERRALAADRDADRLDDAR</sequence>
<organism evidence="1 2">
    <name type="scientific">Microbacterium horticulturae</name>
    <dbReference type="NCBI Taxonomy" id="3028316"/>
    <lineage>
        <taxon>Bacteria</taxon>
        <taxon>Bacillati</taxon>
        <taxon>Actinomycetota</taxon>
        <taxon>Actinomycetes</taxon>
        <taxon>Micrococcales</taxon>
        <taxon>Microbacteriaceae</taxon>
        <taxon>Microbacterium</taxon>
    </lineage>
</organism>
<gene>
    <name evidence="1" type="ORF">PU630_00835</name>
</gene>
<evidence type="ECO:0000313" key="1">
    <source>
        <dbReference type="EMBL" id="WEG09138.1"/>
    </source>
</evidence>
<evidence type="ECO:0000313" key="2">
    <source>
        <dbReference type="Proteomes" id="UP001214553"/>
    </source>
</evidence>
<evidence type="ECO:0008006" key="3">
    <source>
        <dbReference type="Google" id="ProtNLM"/>
    </source>
</evidence>